<dbReference type="GO" id="GO:0005199">
    <property type="term" value="F:structural constituent of cell wall"/>
    <property type="evidence" value="ECO:0007669"/>
    <property type="project" value="InterPro"/>
</dbReference>
<dbReference type="GO" id="GO:0031505">
    <property type="term" value="P:fungal-type cell wall organization"/>
    <property type="evidence" value="ECO:0007669"/>
    <property type="project" value="TreeGrafter"/>
</dbReference>
<feature type="compositionally biased region" description="Polar residues" evidence="3">
    <location>
        <begin position="148"/>
        <end position="188"/>
    </location>
</feature>
<evidence type="ECO:0000259" key="5">
    <source>
        <dbReference type="Pfam" id="PF22799"/>
    </source>
</evidence>
<dbReference type="GO" id="GO:0009277">
    <property type="term" value="C:fungal-type cell wall"/>
    <property type="evidence" value="ECO:0007669"/>
    <property type="project" value="TreeGrafter"/>
</dbReference>
<evidence type="ECO:0000256" key="3">
    <source>
        <dbReference type="SAM" id="MobiDB-lite"/>
    </source>
</evidence>
<keyword evidence="1 4" id="KW-0732">Signal</keyword>
<feature type="region of interest" description="Disordered" evidence="3">
    <location>
        <begin position="146"/>
        <end position="270"/>
    </location>
</feature>
<evidence type="ECO:0000313" key="6">
    <source>
        <dbReference type="EMBL" id="KAH7090265.1"/>
    </source>
</evidence>
<comment type="caution">
    <text evidence="6">The sequence shown here is derived from an EMBL/GenBank/DDBJ whole genome shotgun (WGS) entry which is preliminary data.</text>
</comment>
<evidence type="ECO:0000256" key="2">
    <source>
        <dbReference type="ARBA" id="ARBA00022737"/>
    </source>
</evidence>
<feature type="chain" id="PRO_5035457030" description="Cell wall mannoprotein PIR1-like C-terminal domain-containing protein" evidence="4">
    <location>
        <begin position="16"/>
        <end position="302"/>
    </location>
</feature>
<evidence type="ECO:0000313" key="7">
    <source>
        <dbReference type="Proteomes" id="UP000813461"/>
    </source>
</evidence>
<gene>
    <name evidence="6" type="ORF">FB567DRAFT_286915</name>
</gene>
<dbReference type="PANTHER" id="PTHR47254:SF2">
    <property type="entry name" value="COVALENTLY-LINKED CELL WALL PROTEIN"/>
    <property type="match status" value="1"/>
</dbReference>
<reference evidence="6" key="1">
    <citation type="journal article" date="2021" name="Nat. Commun.">
        <title>Genetic determinants of endophytism in the Arabidopsis root mycobiome.</title>
        <authorList>
            <person name="Mesny F."/>
            <person name="Miyauchi S."/>
            <person name="Thiergart T."/>
            <person name="Pickel B."/>
            <person name="Atanasova L."/>
            <person name="Karlsson M."/>
            <person name="Huettel B."/>
            <person name="Barry K.W."/>
            <person name="Haridas S."/>
            <person name="Chen C."/>
            <person name="Bauer D."/>
            <person name="Andreopoulos W."/>
            <person name="Pangilinan J."/>
            <person name="LaButti K."/>
            <person name="Riley R."/>
            <person name="Lipzen A."/>
            <person name="Clum A."/>
            <person name="Drula E."/>
            <person name="Henrissat B."/>
            <person name="Kohler A."/>
            <person name="Grigoriev I.V."/>
            <person name="Martin F.M."/>
            <person name="Hacquard S."/>
        </authorList>
    </citation>
    <scope>NUCLEOTIDE SEQUENCE</scope>
    <source>
        <strain evidence="6">MPI-SDFR-AT-0120</strain>
    </source>
</reference>
<proteinExistence type="predicted"/>
<dbReference type="OrthoDB" id="5415592at2759"/>
<organism evidence="6 7">
    <name type="scientific">Paraphoma chrysanthemicola</name>
    <dbReference type="NCBI Taxonomy" id="798071"/>
    <lineage>
        <taxon>Eukaryota</taxon>
        <taxon>Fungi</taxon>
        <taxon>Dikarya</taxon>
        <taxon>Ascomycota</taxon>
        <taxon>Pezizomycotina</taxon>
        <taxon>Dothideomycetes</taxon>
        <taxon>Pleosporomycetidae</taxon>
        <taxon>Pleosporales</taxon>
        <taxon>Pleosporineae</taxon>
        <taxon>Phaeosphaeriaceae</taxon>
        <taxon>Paraphoma</taxon>
    </lineage>
</organism>
<sequence length="302" mass="30740">MKSFAILAFAAAALAQSSPPAGCQASASGTFNIQTVNVTSSRKRDLESRQLAGALTLSLNGGILKDQAGRTGYIASNYQFQFDAPVQAGARETSGFSLCGNGSLALGSTAIWYQCLSGTFYNLYSQSTGAQCIPIYITAVNRGGASPAVSQISDGQPQATSPRPVVSQISDGQPQASSPRPVVSQISDGQPQAPTPRPTPGPVVSQISDGQPQAPTPRPSAPVVSQISDGQPQAPRPTGPVVSQISDGQPQAPITRPTPSSNLTGNTTRPSVSQFTGAAATGHVAGTVGLAAGFLGLFAYVL</sequence>
<keyword evidence="2" id="KW-0677">Repeat</keyword>
<dbReference type="PROSITE" id="PS50256">
    <property type="entry name" value="PIR_REPEAT_2"/>
    <property type="match status" value="1"/>
</dbReference>
<dbReference type="Pfam" id="PF22799">
    <property type="entry name" value="PIR1-like_C"/>
    <property type="match status" value="1"/>
</dbReference>
<protein>
    <recommendedName>
        <fullName evidence="5">Cell wall mannoprotein PIR1-like C-terminal domain-containing protein</fullName>
    </recommendedName>
</protein>
<dbReference type="Pfam" id="PF00399">
    <property type="entry name" value="PIR"/>
    <property type="match status" value="6"/>
</dbReference>
<evidence type="ECO:0000256" key="4">
    <source>
        <dbReference type="SAM" id="SignalP"/>
    </source>
</evidence>
<accession>A0A8K0RAD9</accession>
<feature type="domain" description="Cell wall mannoprotein PIR1-like C-terminal" evidence="5">
    <location>
        <begin position="62"/>
        <end position="135"/>
    </location>
</feature>
<feature type="compositionally biased region" description="Polar residues" evidence="3">
    <location>
        <begin position="257"/>
        <end position="270"/>
    </location>
</feature>
<feature type="signal peptide" evidence="4">
    <location>
        <begin position="1"/>
        <end position="15"/>
    </location>
</feature>
<dbReference type="Proteomes" id="UP000813461">
    <property type="component" value="Unassembled WGS sequence"/>
</dbReference>
<dbReference type="InterPro" id="IPR000420">
    <property type="entry name" value="Yeast_PIR_rpt"/>
</dbReference>
<dbReference type="EMBL" id="JAGMVJ010000005">
    <property type="protein sequence ID" value="KAH7090265.1"/>
    <property type="molecule type" value="Genomic_DNA"/>
</dbReference>
<keyword evidence="7" id="KW-1185">Reference proteome</keyword>
<name>A0A8K0RAD9_9PLEO</name>
<dbReference type="PANTHER" id="PTHR47254">
    <property type="entry name" value="CELL WALL MANNOPROTEIN CIS3-RELATED"/>
    <property type="match status" value="1"/>
</dbReference>
<dbReference type="AlphaFoldDB" id="A0A8K0RAD9"/>
<evidence type="ECO:0000256" key="1">
    <source>
        <dbReference type="ARBA" id="ARBA00022729"/>
    </source>
</evidence>
<dbReference type="InterPro" id="IPR054508">
    <property type="entry name" value="PIR1-like_C"/>
</dbReference>
<dbReference type="InterPro" id="IPR051153">
    <property type="entry name" value="Yeast_CWMannoprotein_PIR"/>
</dbReference>